<dbReference type="AlphaFoldDB" id="A0AAN5DD86"/>
<dbReference type="Gene3D" id="1.20.1250.20">
    <property type="entry name" value="MFS general substrate transporter like domains"/>
    <property type="match status" value="1"/>
</dbReference>
<feature type="transmembrane region" description="Helical" evidence="6">
    <location>
        <begin position="125"/>
        <end position="145"/>
    </location>
</feature>
<dbReference type="Pfam" id="PF00083">
    <property type="entry name" value="Sugar_tr"/>
    <property type="match status" value="1"/>
</dbReference>
<keyword evidence="3 6" id="KW-1133">Transmembrane helix</keyword>
<dbReference type="PANTHER" id="PTHR23503:SF115">
    <property type="entry name" value="MAJOR FACILITATOR SUPERFAMILY (MFS) PROFILE DOMAIN-CONTAINING PROTEIN"/>
    <property type="match status" value="1"/>
</dbReference>
<evidence type="ECO:0000256" key="4">
    <source>
        <dbReference type="ARBA" id="ARBA00023136"/>
    </source>
</evidence>
<dbReference type="InterPro" id="IPR036259">
    <property type="entry name" value="MFS_trans_sf"/>
</dbReference>
<comment type="subcellular location">
    <subcellularLocation>
        <location evidence="1">Membrane</location>
        <topology evidence="1">Multi-pass membrane protein</topology>
    </subcellularLocation>
</comment>
<dbReference type="GO" id="GO:0016020">
    <property type="term" value="C:membrane"/>
    <property type="evidence" value="ECO:0007669"/>
    <property type="project" value="UniProtKB-SubCell"/>
</dbReference>
<keyword evidence="9" id="KW-1185">Reference proteome</keyword>
<feature type="transmembrane region" description="Helical" evidence="6">
    <location>
        <begin position="332"/>
        <end position="351"/>
    </location>
</feature>
<evidence type="ECO:0000256" key="3">
    <source>
        <dbReference type="ARBA" id="ARBA00022989"/>
    </source>
</evidence>
<feature type="transmembrane region" description="Helical" evidence="6">
    <location>
        <begin position="184"/>
        <end position="203"/>
    </location>
</feature>
<feature type="transmembrane region" description="Helical" evidence="6">
    <location>
        <begin position="94"/>
        <end position="113"/>
    </location>
</feature>
<feature type="region of interest" description="Disordered" evidence="5">
    <location>
        <begin position="254"/>
        <end position="274"/>
    </location>
</feature>
<feature type="compositionally biased region" description="Basic and acidic residues" evidence="5">
    <location>
        <begin position="262"/>
        <end position="272"/>
    </location>
</feature>
<feature type="transmembrane region" description="Helical" evidence="6">
    <location>
        <begin position="12"/>
        <end position="33"/>
    </location>
</feature>
<keyword evidence="2 6" id="KW-0812">Transmembrane</keyword>
<evidence type="ECO:0000256" key="5">
    <source>
        <dbReference type="SAM" id="MobiDB-lite"/>
    </source>
</evidence>
<dbReference type="InterPro" id="IPR020846">
    <property type="entry name" value="MFS_dom"/>
</dbReference>
<feature type="transmembrane region" description="Helical" evidence="6">
    <location>
        <begin position="64"/>
        <end position="82"/>
    </location>
</feature>
<gene>
    <name evidence="8" type="ORF">PMAYCL1PPCAC_31159</name>
</gene>
<dbReference type="Proteomes" id="UP001328107">
    <property type="component" value="Unassembled WGS sequence"/>
</dbReference>
<dbReference type="GO" id="GO:0015149">
    <property type="term" value="F:hexose transmembrane transporter activity"/>
    <property type="evidence" value="ECO:0007669"/>
    <property type="project" value="TreeGrafter"/>
</dbReference>
<evidence type="ECO:0000313" key="8">
    <source>
        <dbReference type="EMBL" id="GMR60964.1"/>
    </source>
</evidence>
<reference evidence="9" key="1">
    <citation type="submission" date="2022-10" db="EMBL/GenBank/DDBJ databases">
        <title>Genome assembly of Pristionchus species.</title>
        <authorList>
            <person name="Yoshida K."/>
            <person name="Sommer R.J."/>
        </authorList>
    </citation>
    <scope>NUCLEOTIDE SEQUENCE [LARGE SCALE GENOMIC DNA]</scope>
    <source>
        <strain evidence="9">RS5460</strain>
    </source>
</reference>
<evidence type="ECO:0000256" key="1">
    <source>
        <dbReference type="ARBA" id="ARBA00004141"/>
    </source>
</evidence>
<dbReference type="InterPro" id="IPR045263">
    <property type="entry name" value="GLUT"/>
</dbReference>
<feature type="transmembrane region" description="Helical" evidence="6">
    <location>
        <begin position="358"/>
        <end position="382"/>
    </location>
</feature>
<feature type="domain" description="Major facilitator superfamily (MFS) profile" evidence="7">
    <location>
        <begin position="19"/>
        <end position="483"/>
    </location>
</feature>
<organism evidence="8 9">
    <name type="scientific">Pristionchus mayeri</name>
    <dbReference type="NCBI Taxonomy" id="1317129"/>
    <lineage>
        <taxon>Eukaryota</taxon>
        <taxon>Metazoa</taxon>
        <taxon>Ecdysozoa</taxon>
        <taxon>Nematoda</taxon>
        <taxon>Chromadorea</taxon>
        <taxon>Rhabditida</taxon>
        <taxon>Rhabditina</taxon>
        <taxon>Diplogasteromorpha</taxon>
        <taxon>Diplogasteroidea</taxon>
        <taxon>Neodiplogasteridae</taxon>
        <taxon>Pristionchus</taxon>
    </lineage>
</organism>
<dbReference type="InterPro" id="IPR005828">
    <property type="entry name" value="MFS_sugar_transport-like"/>
</dbReference>
<keyword evidence="4 6" id="KW-0472">Membrane</keyword>
<feature type="transmembrane region" description="Helical" evidence="6">
    <location>
        <begin position="290"/>
        <end position="312"/>
    </location>
</feature>
<evidence type="ECO:0000256" key="6">
    <source>
        <dbReference type="SAM" id="Phobius"/>
    </source>
</evidence>
<dbReference type="EMBL" id="BTRK01000006">
    <property type="protein sequence ID" value="GMR60964.1"/>
    <property type="molecule type" value="Genomic_DNA"/>
</dbReference>
<accession>A0AAN5DD86</accession>
<evidence type="ECO:0000259" key="7">
    <source>
        <dbReference type="PROSITE" id="PS50850"/>
    </source>
</evidence>
<feature type="transmembrane region" description="Helical" evidence="6">
    <location>
        <begin position="526"/>
        <end position="555"/>
    </location>
</feature>
<feature type="transmembrane region" description="Helical" evidence="6">
    <location>
        <begin position="460"/>
        <end position="479"/>
    </location>
</feature>
<sequence>MSLFSSITMSSASWRLIQVVAAINIGSHFMLYLDGVVDNLLPAAKSFLIKHYGTEEEGSRKWELMVSLRMYGLALGCLMSTFLSRRWGRKPQVILGMILNIVGVLLTSIIMYIPGGLAAAHLGRFVNGCGQGIVQTAGTVMLLELPPRRCRGTVLATMTVFACVGELLSMTISLEEILGNETRWHWAMAVPILLLVPSLFLLLRAPESPRYLFMEHRTDLAMQSLDYYQSPQDAKKTISDMQAELAHSEDVDVNANGGSTMKRRDSREEKESLLGVSTTTRKSRMIEPRFLRPLFVGCVLHSLVHLDDWLWISYSTHIFERHGFGVSAAQKASLVMSLPQSILSIGLVSIFDKFPRKTLLVFPTLVSALIGGVSIFSLRFSAKDHKDVSLLSCLLPFLASMDLCMAGVSGESAFTIVPELFLYQDRILGTALCGIAQSLFGGLLLNYLLSAINFFGTDKVLIPFVVGNVFYAFFTIFYVPETSMKSPQEVAEVLERTFARRPLSGFIPERLRDISRRLVAKPGFSLLWQGIVLLSQLVICFLSINFALMAVTYVFPRASSILVVPDRHILRSARNA</sequence>
<comment type="caution">
    <text evidence="8">The sequence shown here is derived from an EMBL/GenBank/DDBJ whole genome shotgun (WGS) entry which is preliminary data.</text>
</comment>
<protein>
    <recommendedName>
        <fullName evidence="7">Major facilitator superfamily (MFS) profile domain-containing protein</fullName>
    </recommendedName>
</protein>
<dbReference type="PROSITE" id="PS50850">
    <property type="entry name" value="MFS"/>
    <property type="match status" value="1"/>
</dbReference>
<evidence type="ECO:0000313" key="9">
    <source>
        <dbReference type="Proteomes" id="UP001328107"/>
    </source>
</evidence>
<dbReference type="SUPFAM" id="SSF103473">
    <property type="entry name" value="MFS general substrate transporter"/>
    <property type="match status" value="1"/>
</dbReference>
<name>A0AAN5DD86_9BILA</name>
<evidence type="ECO:0000256" key="2">
    <source>
        <dbReference type="ARBA" id="ARBA00022692"/>
    </source>
</evidence>
<feature type="transmembrane region" description="Helical" evidence="6">
    <location>
        <begin position="427"/>
        <end position="448"/>
    </location>
</feature>
<dbReference type="PANTHER" id="PTHR23503">
    <property type="entry name" value="SOLUTE CARRIER FAMILY 2"/>
    <property type="match status" value="1"/>
</dbReference>
<proteinExistence type="predicted"/>
<feature type="transmembrane region" description="Helical" evidence="6">
    <location>
        <begin position="152"/>
        <end position="172"/>
    </location>
</feature>